<dbReference type="Proteomes" id="UP000247480">
    <property type="component" value="Unassembled WGS sequence"/>
</dbReference>
<sequence>MPGPSRPGSAGQSWRSQPSAWRSGRRRGPGPAPPSSAVDAGNGRCSRRGRPCGPARRRARFCLHQLARR</sequence>
<name>A0A2V0QT59_PSESF</name>
<feature type="compositionally biased region" description="Basic residues" evidence="1">
    <location>
        <begin position="45"/>
        <end position="58"/>
    </location>
</feature>
<evidence type="ECO:0000256" key="1">
    <source>
        <dbReference type="SAM" id="MobiDB-lite"/>
    </source>
</evidence>
<organism evidence="2 3">
    <name type="scientific">Pseudomonas syringae pv. actinidiae</name>
    <dbReference type="NCBI Taxonomy" id="103796"/>
    <lineage>
        <taxon>Bacteria</taxon>
        <taxon>Pseudomonadati</taxon>
        <taxon>Pseudomonadota</taxon>
        <taxon>Gammaproteobacteria</taxon>
        <taxon>Pseudomonadales</taxon>
        <taxon>Pseudomonadaceae</taxon>
        <taxon>Pseudomonas</taxon>
        <taxon>Pseudomonas syringae</taxon>
    </lineage>
</organism>
<protein>
    <submittedName>
        <fullName evidence="2">Uncharacterized protein</fullName>
    </submittedName>
</protein>
<feature type="region of interest" description="Disordered" evidence="1">
    <location>
        <begin position="1"/>
        <end position="58"/>
    </location>
</feature>
<gene>
    <name evidence="2" type="ORF">KPSA1_07352</name>
</gene>
<accession>A0A2V0QT59</accession>
<dbReference type="AlphaFoldDB" id="A0A2V0QT59"/>
<reference evidence="2 3" key="1">
    <citation type="submission" date="2018-04" db="EMBL/GenBank/DDBJ databases">
        <title>Draft genome sequence of Pseudomonas syringae pv. actinidiae biovar 1 strains isolated from kiwifruit in Kagawa prefecture.</title>
        <authorList>
            <person name="Tabuchi M."/>
            <person name="Saito M."/>
            <person name="Fujiwara S."/>
            <person name="Sasa N."/>
            <person name="Akimitsu K."/>
            <person name="Gomi K."/>
            <person name="Konishi-Sugita S."/>
            <person name="Hamano K."/>
            <person name="Kataoka I."/>
        </authorList>
    </citation>
    <scope>NUCLEOTIDE SEQUENCE [LARGE SCALE GENOMIC DNA]</scope>
    <source>
        <strain evidence="2 3">MAFF212206</strain>
    </source>
</reference>
<evidence type="ECO:0000313" key="3">
    <source>
        <dbReference type="Proteomes" id="UP000247480"/>
    </source>
</evidence>
<comment type="caution">
    <text evidence="2">The sequence shown here is derived from an EMBL/GenBank/DDBJ whole genome shotgun (WGS) entry which is preliminary data.</text>
</comment>
<evidence type="ECO:0000313" key="2">
    <source>
        <dbReference type="EMBL" id="GBH13858.1"/>
    </source>
</evidence>
<dbReference type="EMBL" id="BGJZ01000387">
    <property type="protein sequence ID" value="GBH13858.1"/>
    <property type="molecule type" value="Genomic_DNA"/>
</dbReference>
<proteinExistence type="predicted"/>